<evidence type="ECO:0000256" key="1">
    <source>
        <dbReference type="ARBA" id="ARBA00022723"/>
    </source>
</evidence>
<keyword evidence="1" id="KW-0479">Metal-binding</keyword>
<dbReference type="AlphaFoldDB" id="A0AAU9MSV8"/>
<dbReference type="GO" id="GO:1990837">
    <property type="term" value="F:sequence-specific double-stranded DNA binding"/>
    <property type="evidence" value="ECO:0007669"/>
    <property type="project" value="TreeGrafter"/>
</dbReference>
<evidence type="ECO:0000256" key="5">
    <source>
        <dbReference type="SAM" id="MobiDB-lite"/>
    </source>
</evidence>
<feature type="compositionally biased region" description="Basic and acidic residues" evidence="5">
    <location>
        <begin position="1"/>
        <end position="14"/>
    </location>
</feature>
<evidence type="ECO:0000259" key="6">
    <source>
        <dbReference type="PROSITE" id="PS50808"/>
    </source>
</evidence>
<dbReference type="InterPro" id="IPR053031">
    <property type="entry name" value="Cuticle_assoc_protein"/>
</dbReference>
<protein>
    <recommendedName>
        <fullName evidence="6">BED-type domain-containing protein</fullName>
    </recommendedName>
</protein>
<evidence type="ECO:0000256" key="3">
    <source>
        <dbReference type="ARBA" id="ARBA00022833"/>
    </source>
</evidence>
<dbReference type="GO" id="GO:0008270">
    <property type="term" value="F:zinc ion binding"/>
    <property type="evidence" value="ECO:0007669"/>
    <property type="project" value="UniProtKB-KW"/>
</dbReference>
<dbReference type="GO" id="GO:0005634">
    <property type="term" value="C:nucleus"/>
    <property type="evidence" value="ECO:0007669"/>
    <property type="project" value="TreeGrafter"/>
</dbReference>
<dbReference type="Proteomes" id="UP001157418">
    <property type="component" value="Unassembled WGS sequence"/>
</dbReference>
<feature type="region of interest" description="Disordered" evidence="5">
    <location>
        <begin position="1"/>
        <end position="26"/>
    </location>
</feature>
<proteinExistence type="predicted"/>
<dbReference type="PROSITE" id="PS50808">
    <property type="entry name" value="ZF_BED"/>
    <property type="match status" value="1"/>
</dbReference>
<dbReference type="EMBL" id="CAKMRJ010000002">
    <property type="protein sequence ID" value="CAH1415868.1"/>
    <property type="molecule type" value="Genomic_DNA"/>
</dbReference>
<keyword evidence="3" id="KW-0862">Zinc</keyword>
<dbReference type="EMBL" id="CAKMRJ010002980">
    <property type="protein sequence ID" value="CAH1429657.1"/>
    <property type="molecule type" value="Genomic_DNA"/>
</dbReference>
<comment type="caution">
    <text evidence="8">The sequence shown here is derived from an EMBL/GenBank/DDBJ whole genome shotgun (WGS) entry which is preliminary data.</text>
</comment>
<feature type="domain" description="BED-type" evidence="6">
    <location>
        <begin position="26"/>
        <end position="83"/>
    </location>
</feature>
<dbReference type="GO" id="GO:0006357">
    <property type="term" value="P:regulation of transcription by RNA polymerase II"/>
    <property type="evidence" value="ECO:0007669"/>
    <property type="project" value="TreeGrafter"/>
</dbReference>
<dbReference type="PANTHER" id="PTHR34396:SF27">
    <property type="entry name" value="OS08G0208700 PROTEIN"/>
    <property type="match status" value="1"/>
</dbReference>
<evidence type="ECO:0000313" key="9">
    <source>
        <dbReference type="Proteomes" id="UP001157418"/>
    </source>
</evidence>
<keyword evidence="9" id="KW-1185">Reference proteome</keyword>
<name>A0AAU9MSV8_9ASTR</name>
<evidence type="ECO:0000256" key="2">
    <source>
        <dbReference type="ARBA" id="ARBA00022771"/>
    </source>
</evidence>
<evidence type="ECO:0000256" key="4">
    <source>
        <dbReference type="PROSITE-ProRule" id="PRU00027"/>
    </source>
</evidence>
<sequence length="136" mass="15738">MEQHQPIDLDRESDVEQQNTQSVRDKRTADVWHKYVDIRDPETHKIVKAQCKICSRVLKVATKNGTSFMANHLLTCPNNPGNIDKKQKKINIFKTSQSDATTVSNWEFNQNSIRQSLAKMIVIDEEPFSYVERDGF</sequence>
<dbReference type="SMART" id="SM00614">
    <property type="entry name" value="ZnF_BED"/>
    <property type="match status" value="1"/>
</dbReference>
<keyword evidence="2 4" id="KW-0863">Zinc-finger</keyword>
<accession>A0AAU9MSV8</accession>
<dbReference type="InterPro" id="IPR003656">
    <property type="entry name" value="Znf_BED"/>
</dbReference>
<dbReference type="PANTHER" id="PTHR34396">
    <property type="entry name" value="OS03G0264950 PROTEIN-RELATED"/>
    <property type="match status" value="1"/>
</dbReference>
<organism evidence="8 9">
    <name type="scientific">Lactuca virosa</name>
    <dbReference type="NCBI Taxonomy" id="75947"/>
    <lineage>
        <taxon>Eukaryota</taxon>
        <taxon>Viridiplantae</taxon>
        <taxon>Streptophyta</taxon>
        <taxon>Embryophyta</taxon>
        <taxon>Tracheophyta</taxon>
        <taxon>Spermatophyta</taxon>
        <taxon>Magnoliopsida</taxon>
        <taxon>eudicotyledons</taxon>
        <taxon>Gunneridae</taxon>
        <taxon>Pentapetalae</taxon>
        <taxon>asterids</taxon>
        <taxon>campanulids</taxon>
        <taxon>Asterales</taxon>
        <taxon>Asteraceae</taxon>
        <taxon>Cichorioideae</taxon>
        <taxon>Cichorieae</taxon>
        <taxon>Lactucinae</taxon>
        <taxon>Lactuca</taxon>
    </lineage>
</organism>
<gene>
    <name evidence="8" type="ORF">LVIROSA_LOCUS16502</name>
    <name evidence="7" type="ORF">LVIROSA_LOCUS3679</name>
</gene>
<evidence type="ECO:0000313" key="8">
    <source>
        <dbReference type="EMBL" id="CAH1429657.1"/>
    </source>
</evidence>
<evidence type="ECO:0000313" key="7">
    <source>
        <dbReference type="EMBL" id="CAH1415868.1"/>
    </source>
</evidence>
<reference evidence="8 9" key="1">
    <citation type="submission" date="2022-01" db="EMBL/GenBank/DDBJ databases">
        <authorList>
            <person name="Xiong W."/>
            <person name="Schranz E."/>
        </authorList>
    </citation>
    <scope>NUCLEOTIDE SEQUENCE [LARGE SCALE GENOMIC DNA]</scope>
</reference>